<evidence type="ECO:0000256" key="1">
    <source>
        <dbReference type="ARBA" id="ARBA00010617"/>
    </source>
</evidence>
<dbReference type="PRINTS" id="PR00385">
    <property type="entry name" value="P450"/>
</dbReference>
<dbReference type="PANTHER" id="PTHR46696">
    <property type="entry name" value="P450, PUTATIVE (EUROFUNG)-RELATED"/>
    <property type="match status" value="1"/>
</dbReference>
<dbReference type="GO" id="GO:0005506">
    <property type="term" value="F:iron ion binding"/>
    <property type="evidence" value="ECO:0007669"/>
    <property type="project" value="InterPro"/>
</dbReference>
<organism evidence="7 8">
    <name type="scientific">Sutcliffiella horikoshii</name>
    <dbReference type="NCBI Taxonomy" id="79883"/>
    <lineage>
        <taxon>Bacteria</taxon>
        <taxon>Bacillati</taxon>
        <taxon>Bacillota</taxon>
        <taxon>Bacilli</taxon>
        <taxon>Bacillales</taxon>
        <taxon>Bacillaceae</taxon>
        <taxon>Sutcliffiella</taxon>
    </lineage>
</organism>
<dbReference type="GO" id="GO:0020037">
    <property type="term" value="F:heme binding"/>
    <property type="evidence" value="ECO:0007669"/>
    <property type="project" value="InterPro"/>
</dbReference>
<dbReference type="GO" id="GO:0016705">
    <property type="term" value="F:oxidoreductase activity, acting on paired donors, with incorporation or reduction of molecular oxygen"/>
    <property type="evidence" value="ECO:0007669"/>
    <property type="project" value="InterPro"/>
</dbReference>
<dbReference type="Pfam" id="PF00067">
    <property type="entry name" value="p450"/>
    <property type="match status" value="1"/>
</dbReference>
<dbReference type="Proteomes" id="UP000322524">
    <property type="component" value="Unassembled WGS sequence"/>
</dbReference>
<accession>A0A5D4SY33</accession>
<dbReference type="STRING" id="79883.GCA_001636495_04158"/>
<evidence type="ECO:0000256" key="6">
    <source>
        <dbReference type="ARBA" id="ARBA00023033"/>
    </source>
</evidence>
<reference evidence="7 8" key="1">
    <citation type="submission" date="2019-08" db="EMBL/GenBank/DDBJ databases">
        <title>Bacillus genomes from the desert of Cuatro Cienegas, Coahuila.</title>
        <authorList>
            <person name="Olmedo-Alvarez G."/>
        </authorList>
    </citation>
    <scope>NUCLEOTIDE SEQUENCE [LARGE SCALE GENOMIC DNA]</scope>
    <source>
        <strain evidence="7 8">CH28_1T</strain>
    </source>
</reference>
<name>A0A5D4SY33_9BACI</name>
<dbReference type="InterPro" id="IPR002397">
    <property type="entry name" value="Cyt_P450_B"/>
</dbReference>
<keyword evidence="3" id="KW-0479">Metal-binding</keyword>
<dbReference type="InterPro" id="IPR001128">
    <property type="entry name" value="Cyt_P450"/>
</dbReference>
<dbReference type="PRINTS" id="PR00359">
    <property type="entry name" value="BP450"/>
</dbReference>
<evidence type="ECO:0000256" key="2">
    <source>
        <dbReference type="ARBA" id="ARBA00022617"/>
    </source>
</evidence>
<keyword evidence="6" id="KW-0503">Monooxygenase</keyword>
<evidence type="ECO:0000256" key="4">
    <source>
        <dbReference type="ARBA" id="ARBA00023002"/>
    </source>
</evidence>
<keyword evidence="4" id="KW-0560">Oxidoreductase</keyword>
<evidence type="ECO:0000313" key="7">
    <source>
        <dbReference type="EMBL" id="TYS67571.1"/>
    </source>
</evidence>
<dbReference type="PANTHER" id="PTHR46696:SF1">
    <property type="entry name" value="CYTOCHROME P450 YJIB-RELATED"/>
    <property type="match status" value="1"/>
</dbReference>
<dbReference type="Gene3D" id="1.10.630.10">
    <property type="entry name" value="Cytochrome P450"/>
    <property type="match status" value="1"/>
</dbReference>
<keyword evidence="5" id="KW-0408">Iron</keyword>
<proteinExistence type="inferred from homology"/>
<evidence type="ECO:0000256" key="5">
    <source>
        <dbReference type="ARBA" id="ARBA00023004"/>
    </source>
</evidence>
<dbReference type="CDD" id="cd20625">
    <property type="entry name" value="CYP164-like"/>
    <property type="match status" value="1"/>
</dbReference>
<evidence type="ECO:0000313" key="8">
    <source>
        <dbReference type="Proteomes" id="UP000322524"/>
    </source>
</evidence>
<dbReference type="InterPro" id="IPR036396">
    <property type="entry name" value="Cyt_P450_sf"/>
</dbReference>
<gene>
    <name evidence="7" type="ORF">FZC76_13405</name>
</gene>
<comment type="caution">
    <text evidence="7">The sequence shown here is derived from an EMBL/GenBank/DDBJ whole genome shotgun (WGS) entry which is preliminary data.</text>
</comment>
<dbReference type="FunFam" id="1.10.630.10:FF:000018">
    <property type="entry name" value="Cytochrome P450 monooxygenase"/>
    <property type="match status" value="1"/>
</dbReference>
<dbReference type="EMBL" id="VTEV01000005">
    <property type="protein sequence ID" value="TYS67571.1"/>
    <property type="molecule type" value="Genomic_DNA"/>
</dbReference>
<comment type="similarity">
    <text evidence="1">Belongs to the cytochrome P450 family.</text>
</comment>
<protein>
    <submittedName>
        <fullName evidence="7">Cytochrome P450</fullName>
    </submittedName>
</protein>
<dbReference type="RefSeq" id="WP_148988682.1">
    <property type="nucleotide sequence ID" value="NZ_VTEV01000005.1"/>
</dbReference>
<dbReference type="GO" id="GO:0004497">
    <property type="term" value="F:monooxygenase activity"/>
    <property type="evidence" value="ECO:0007669"/>
    <property type="project" value="UniProtKB-KW"/>
</dbReference>
<keyword evidence="2" id="KW-0349">Heme</keyword>
<sequence length="403" mass="45961">MSVQTESVKTFIDNPYEMFKQAHDINPIQWVSFFNVNGWLITGYKEVESVLKDSRFIKEIRNIVPDEQMPPIPQTLLPVVMLNRNMMLFRDAPNHTRLRGLVNKAFTPRMTERLRPTIVEMANYLLDARKGKVEHELIRDFAYSLPVMVITELIGVPKEDRERFRVWSDSFVKFIDFNTTQADLEAVAPYLEEADRYMRNLIAAKRVSPGEDLLSGLIAVSDSGDKLNEDELVATCLLLLIAGHETTVNLITNGYHLLLTHVDEMKKLLENPSLIGNAVEEILRYDPPVLLTSRWVGEDMEYGGQQLKKAQTALIALGAANRDPNIHEYPDVFNVSRENVKHLSFASGPHFCLGAPLARLEAVIALEVLLQRVHDVEILEEPVRRNNIVFRGFEALKFKGRVE</sequence>
<evidence type="ECO:0000256" key="3">
    <source>
        <dbReference type="ARBA" id="ARBA00022723"/>
    </source>
</evidence>
<dbReference type="OrthoDB" id="9801155at2"/>
<dbReference type="AlphaFoldDB" id="A0A5D4SY33"/>
<dbReference type="SUPFAM" id="SSF48264">
    <property type="entry name" value="Cytochrome P450"/>
    <property type="match status" value="1"/>
</dbReference>